<sequence length="141" mass="15571">MFQYKVIMVAVDIFSPCERLFTRLDHLASDDSEIHLVNVVQPQQTITSYGAYNAQDDSESIKAQAEKRMTALAESLRFTNVTIHCAVGKVADELEYVAQQRNVELIIIGAQEGKGVFTVLGSVASAIVHRADADVLTVKMR</sequence>
<dbReference type="PRINTS" id="PR01438">
    <property type="entry name" value="UNVRSLSTRESS"/>
</dbReference>
<accession>A0ABR8LDT2</accession>
<keyword evidence="5" id="KW-1185">Reference proteome</keyword>
<dbReference type="CDD" id="cd00293">
    <property type="entry name" value="USP-like"/>
    <property type="match status" value="1"/>
</dbReference>
<organism evidence="4 5">
    <name type="scientific">Salinimonas profundi</name>
    <dbReference type="NCBI Taxonomy" id="2729140"/>
    <lineage>
        <taxon>Bacteria</taxon>
        <taxon>Pseudomonadati</taxon>
        <taxon>Pseudomonadota</taxon>
        <taxon>Gammaproteobacteria</taxon>
        <taxon>Alteromonadales</taxon>
        <taxon>Alteromonadaceae</taxon>
        <taxon>Alteromonas/Salinimonas group</taxon>
        <taxon>Salinimonas</taxon>
    </lineage>
</organism>
<comment type="subcellular location">
    <subcellularLocation>
        <location evidence="2">Cytoplasm</location>
    </subcellularLocation>
</comment>
<feature type="domain" description="UspA" evidence="3">
    <location>
        <begin position="4"/>
        <end position="139"/>
    </location>
</feature>
<reference evidence="4 5" key="1">
    <citation type="submission" date="2020-04" db="EMBL/GenBank/DDBJ databases">
        <title>Salinimonas sp. HHU 13199.</title>
        <authorList>
            <person name="Cui X."/>
            <person name="Zhang D."/>
        </authorList>
    </citation>
    <scope>NUCLEOTIDE SEQUENCE [LARGE SCALE GENOMIC DNA]</scope>
    <source>
        <strain evidence="4 5">HHU 13199</strain>
    </source>
</reference>
<evidence type="ECO:0000313" key="4">
    <source>
        <dbReference type="EMBL" id="MBD3584459.1"/>
    </source>
</evidence>
<keyword evidence="2" id="KW-0963">Cytoplasm</keyword>
<protein>
    <recommendedName>
        <fullName evidence="2">Universal stress protein</fullName>
    </recommendedName>
</protein>
<dbReference type="InterPro" id="IPR006016">
    <property type="entry name" value="UspA"/>
</dbReference>
<dbReference type="RefSeq" id="WP_191021916.1">
    <property type="nucleotide sequence ID" value="NZ_JABBXD010000001.1"/>
</dbReference>
<evidence type="ECO:0000256" key="1">
    <source>
        <dbReference type="ARBA" id="ARBA00008791"/>
    </source>
</evidence>
<proteinExistence type="inferred from homology"/>
<name>A0ABR8LDT2_9ALTE</name>
<dbReference type="PANTHER" id="PTHR46268">
    <property type="entry name" value="STRESS RESPONSE PROTEIN NHAX"/>
    <property type="match status" value="1"/>
</dbReference>
<evidence type="ECO:0000256" key="2">
    <source>
        <dbReference type="PIRNR" id="PIRNR006276"/>
    </source>
</evidence>
<dbReference type="PANTHER" id="PTHR46268:SF6">
    <property type="entry name" value="UNIVERSAL STRESS PROTEIN UP12"/>
    <property type="match status" value="1"/>
</dbReference>
<dbReference type="InterPro" id="IPR006015">
    <property type="entry name" value="Universal_stress_UspA"/>
</dbReference>
<dbReference type="Gene3D" id="3.40.50.620">
    <property type="entry name" value="HUPs"/>
    <property type="match status" value="1"/>
</dbReference>
<dbReference type="SUPFAM" id="SSF52402">
    <property type="entry name" value="Adenine nucleotide alpha hydrolases-like"/>
    <property type="match status" value="1"/>
</dbReference>
<dbReference type="InterPro" id="IPR014729">
    <property type="entry name" value="Rossmann-like_a/b/a_fold"/>
</dbReference>
<evidence type="ECO:0000313" key="5">
    <source>
        <dbReference type="Proteomes" id="UP000624419"/>
    </source>
</evidence>
<gene>
    <name evidence="4" type="ORF">HHX48_01780</name>
</gene>
<comment type="similarity">
    <text evidence="1 2">Belongs to the universal stress protein A family.</text>
</comment>
<dbReference type="Proteomes" id="UP000624419">
    <property type="component" value="Unassembled WGS sequence"/>
</dbReference>
<dbReference type="Pfam" id="PF00582">
    <property type="entry name" value="Usp"/>
    <property type="match status" value="1"/>
</dbReference>
<evidence type="ECO:0000259" key="3">
    <source>
        <dbReference type="Pfam" id="PF00582"/>
    </source>
</evidence>
<comment type="caution">
    <text evidence="4">The sequence shown here is derived from an EMBL/GenBank/DDBJ whole genome shotgun (WGS) entry which is preliminary data.</text>
</comment>
<dbReference type="PIRSF" id="PIRSF006276">
    <property type="entry name" value="UspA"/>
    <property type="match status" value="1"/>
</dbReference>
<dbReference type="EMBL" id="JABBXD010000001">
    <property type="protein sequence ID" value="MBD3584459.1"/>
    <property type="molecule type" value="Genomic_DNA"/>
</dbReference>